<keyword evidence="3 5" id="KW-0408">Iron</keyword>
<comment type="caution">
    <text evidence="8">The sequence shown here is derived from an EMBL/GenBank/DDBJ whole genome shotgun (WGS) entry which is preliminary data.</text>
</comment>
<dbReference type="InterPro" id="IPR014353">
    <property type="entry name" value="Membr-bd_ADH_cyt_c"/>
</dbReference>
<dbReference type="Pfam" id="PF13442">
    <property type="entry name" value="Cytochrome_CBB3"/>
    <property type="match status" value="1"/>
</dbReference>
<evidence type="ECO:0000313" key="9">
    <source>
        <dbReference type="Proteomes" id="UP000255265"/>
    </source>
</evidence>
<dbReference type="STRING" id="433924.NS331_15340"/>
<gene>
    <name evidence="8" type="ORF">DFR41_10826</name>
</gene>
<dbReference type="RefSeq" id="WP_114803831.1">
    <property type="nucleotide sequence ID" value="NZ_QQAV01000008.1"/>
</dbReference>
<evidence type="ECO:0000256" key="2">
    <source>
        <dbReference type="ARBA" id="ARBA00022723"/>
    </source>
</evidence>
<dbReference type="EMBL" id="QQAV01000008">
    <property type="protein sequence ID" value="RDI21902.1"/>
    <property type="molecule type" value="Genomic_DNA"/>
</dbReference>
<feature type="binding site" description="covalent" evidence="4">
    <location>
        <position position="224"/>
    </location>
    <ligand>
        <name>heme c</name>
        <dbReference type="ChEBI" id="CHEBI:61717"/>
        <label>2</label>
    </ligand>
</feature>
<evidence type="ECO:0000256" key="3">
    <source>
        <dbReference type="ARBA" id="ARBA00023004"/>
    </source>
</evidence>
<keyword evidence="1 4" id="KW-0349">Heme</keyword>
<dbReference type="PANTHER" id="PTHR35008:SF4">
    <property type="entry name" value="BLL4482 PROTEIN"/>
    <property type="match status" value="1"/>
</dbReference>
<name>A0A370FDM8_9BURK</name>
<feature type="binding site" description="covalent" evidence="4">
    <location>
        <position position="346"/>
    </location>
    <ligand>
        <name>heme c</name>
        <dbReference type="ChEBI" id="CHEBI:61717"/>
        <label>3</label>
    </ligand>
</feature>
<reference evidence="8 9" key="1">
    <citation type="submission" date="2018-07" db="EMBL/GenBank/DDBJ databases">
        <title>Genomic Encyclopedia of Type Strains, Phase IV (KMG-IV): sequencing the most valuable type-strain genomes for metagenomic binning, comparative biology and taxonomic classification.</title>
        <authorList>
            <person name="Goeker M."/>
        </authorList>
    </citation>
    <scope>NUCLEOTIDE SEQUENCE [LARGE SCALE GENOMIC DNA]</scope>
    <source>
        <strain evidence="8 9">DSM 21352</strain>
    </source>
</reference>
<dbReference type="InterPro" id="IPR009056">
    <property type="entry name" value="Cyt_c-like_dom"/>
</dbReference>
<feature type="domain" description="Cytochrome c" evidence="7">
    <location>
        <begin position="61"/>
        <end position="164"/>
    </location>
</feature>
<evidence type="ECO:0000256" key="5">
    <source>
        <dbReference type="PIRSR" id="PIRSR000018-51"/>
    </source>
</evidence>
<feature type="transmembrane region" description="Helical" evidence="6">
    <location>
        <begin position="20"/>
        <end position="43"/>
    </location>
</feature>
<dbReference type="InterPro" id="IPR036909">
    <property type="entry name" value="Cyt_c-like_dom_sf"/>
</dbReference>
<dbReference type="GO" id="GO:0009055">
    <property type="term" value="F:electron transfer activity"/>
    <property type="evidence" value="ECO:0007669"/>
    <property type="project" value="InterPro"/>
</dbReference>
<keyword evidence="2 5" id="KW-0479">Metal-binding</keyword>
<dbReference type="PIRSF" id="PIRSF000018">
    <property type="entry name" value="Mb_ADH_cyt_c"/>
    <property type="match status" value="1"/>
</dbReference>
<dbReference type="PROSITE" id="PS51007">
    <property type="entry name" value="CYTC"/>
    <property type="match status" value="3"/>
</dbReference>
<dbReference type="Proteomes" id="UP000255265">
    <property type="component" value="Unassembled WGS sequence"/>
</dbReference>
<keyword evidence="6" id="KW-0472">Membrane</keyword>
<dbReference type="AlphaFoldDB" id="A0A370FDM8"/>
<dbReference type="PANTHER" id="PTHR35008">
    <property type="entry name" value="BLL4482 PROTEIN-RELATED"/>
    <property type="match status" value="1"/>
</dbReference>
<sequence length="438" mass="46923">MSAPLAGGTGARPFGFRRVAVWTALALVAVLAALATTVVLLNLRGEAPIREDLPPPAASAAQLERGRYLAIVGNCAGCHTARGGAAYAGGRGIETPFGTLYAGNLTPDPLTGLGQWNADHFWRALHHGRSRDGRLLYPAFPYTSFTQVTREDSDALFAWLQSLPPVTQANRPHTLRFPYDTQAALAVWRALFFRPAEFVPEPGRSAEHNRGAYLVQGLGHCIACHGARNTLGATDVSRGLAGGVLPGENWYAPALDAPHEAGVAGWPLQDIVALLKTGRTAHGSVLGPMAEVVYRSTQHMSDADLQAMALYLKELPQQPVQPAPAQPPRRNESLLARGEKIYAQQCAWCHGDQGQGEPGAFPPLAGNRAINLSNPVNLVQVVRRGGYPPATEGNPRPYGMPPFGHVLSDEDIAAVLSYVRNSWGNTGAEVTLREVMQR</sequence>
<comment type="cofactor">
    <cofactor evidence="4">
        <name>heme c</name>
        <dbReference type="ChEBI" id="CHEBI:61717"/>
    </cofactor>
    <text evidence="4">Binds 3 heme c groups covalently per subunit.</text>
</comment>
<keyword evidence="6" id="KW-0812">Transmembrane</keyword>
<dbReference type="Pfam" id="PF00034">
    <property type="entry name" value="Cytochrom_C"/>
    <property type="match status" value="2"/>
</dbReference>
<evidence type="ECO:0000313" key="8">
    <source>
        <dbReference type="EMBL" id="RDI21902.1"/>
    </source>
</evidence>
<accession>A0A370FDM8</accession>
<evidence type="ECO:0000259" key="7">
    <source>
        <dbReference type="PROSITE" id="PS51007"/>
    </source>
</evidence>
<dbReference type="GO" id="GO:0020037">
    <property type="term" value="F:heme binding"/>
    <property type="evidence" value="ECO:0007669"/>
    <property type="project" value="InterPro"/>
</dbReference>
<feature type="binding site" description="axial binding residue" evidence="5">
    <location>
        <position position="225"/>
    </location>
    <ligand>
        <name>heme c</name>
        <dbReference type="ChEBI" id="CHEBI:61717"/>
        <label>2</label>
    </ligand>
    <ligandPart>
        <name>Fe</name>
        <dbReference type="ChEBI" id="CHEBI:18248"/>
    </ligandPart>
</feature>
<evidence type="ECO:0000256" key="1">
    <source>
        <dbReference type="ARBA" id="ARBA00022617"/>
    </source>
</evidence>
<feature type="binding site" description="covalent" evidence="4">
    <location>
        <position position="75"/>
    </location>
    <ligand>
        <name>heme c</name>
        <dbReference type="ChEBI" id="CHEBI:61717"/>
        <label>1</label>
    </ligand>
</feature>
<feature type="binding site" description="axial binding residue" evidence="5">
    <location>
        <position position="79"/>
    </location>
    <ligand>
        <name>heme c</name>
        <dbReference type="ChEBI" id="CHEBI:61717"/>
        <label>1</label>
    </ligand>
    <ligandPart>
        <name>Fe</name>
        <dbReference type="ChEBI" id="CHEBI:18248"/>
    </ligandPart>
</feature>
<dbReference type="OrthoDB" id="9809720at2"/>
<organism evidence="8 9">
    <name type="scientific">Pseudacidovorax intermedius</name>
    <dbReference type="NCBI Taxonomy" id="433924"/>
    <lineage>
        <taxon>Bacteria</taxon>
        <taxon>Pseudomonadati</taxon>
        <taxon>Pseudomonadota</taxon>
        <taxon>Betaproteobacteria</taxon>
        <taxon>Burkholderiales</taxon>
        <taxon>Comamonadaceae</taxon>
        <taxon>Pseudacidovorax</taxon>
    </lineage>
</organism>
<keyword evidence="6" id="KW-1133">Transmembrane helix</keyword>
<feature type="domain" description="Cytochrome c" evidence="7">
    <location>
        <begin position="206"/>
        <end position="316"/>
    </location>
</feature>
<feature type="domain" description="Cytochrome c" evidence="7">
    <location>
        <begin position="333"/>
        <end position="423"/>
    </location>
</feature>
<dbReference type="GO" id="GO:0016020">
    <property type="term" value="C:membrane"/>
    <property type="evidence" value="ECO:0007669"/>
    <property type="project" value="InterPro"/>
</dbReference>
<protein>
    <submittedName>
        <fullName evidence="8">Mono/diheme cytochrome c family protein</fullName>
    </submittedName>
</protein>
<dbReference type="GO" id="GO:0005506">
    <property type="term" value="F:iron ion binding"/>
    <property type="evidence" value="ECO:0007669"/>
    <property type="project" value="InterPro"/>
</dbReference>
<proteinExistence type="predicted"/>
<dbReference type="GO" id="GO:0016614">
    <property type="term" value="F:oxidoreductase activity, acting on CH-OH group of donors"/>
    <property type="evidence" value="ECO:0007669"/>
    <property type="project" value="InterPro"/>
</dbReference>
<evidence type="ECO:0000256" key="4">
    <source>
        <dbReference type="PIRSR" id="PIRSR000018-50"/>
    </source>
</evidence>
<feature type="binding site" description="covalent" evidence="4">
    <location>
        <position position="349"/>
    </location>
    <ligand>
        <name>heme c</name>
        <dbReference type="ChEBI" id="CHEBI:61717"/>
        <label>3</label>
    </ligand>
</feature>
<feature type="binding site" description="axial binding residue" evidence="5">
    <location>
        <position position="350"/>
    </location>
    <ligand>
        <name>heme c</name>
        <dbReference type="ChEBI" id="CHEBI:61717"/>
        <label>3</label>
    </ligand>
    <ligandPart>
        <name>Fe</name>
        <dbReference type="ChEBI" id="CHEBI:18248"/>
    </ligandPart>
</feature>
<dbReference type="InterPro" id="IPR051459">
    <property type="entry name" value="Cytochrome_c-type_DH"/>
</dbReference>
<evidence type="ECO:0000256" key="6">
    <source>
        <dbReference type="SAM" id="Phobius"/>
    </source>
</evidence>
<keyword evidence="9" id="KW-1185">Reference proteome</keyword>
<feature type="binding site" description="covalent" evidence="4">
    <location>
        <position position="78"/>
    </location>
    <ligand>
        <name>heme c</name>
        <dbReference type="ChEBI" id="CHEBI:61717"/>
        <label>1</label>
    </ligand>
</feature>
<dbReference type="SUPFAM" id="SSF46626">
    <property type="entry name" value="Cytochrome c"/>
    <property type="match status" value="3"/>
</dbReference>
<feature type="binding site" description="covalent" evidence="4">
    <location>
        <position position="221"/>
    </location>
    <ligand>
        <name>heme c</name>
        <dbReference type="ChEBI" id="CHEBI:61717"/>
        <label>2</label>
    </ligand>
</feature>
<dbReference type="Gene3D" id="1.10.760.10">
    <property type="entry name" value="Cytochrome c-like domain"/>
    <property type="match status" value="3"/>
</dbReference>